<evidence type="ECO:0000313" key="12">
    <source>
        <dbReference type="Proteomes" id="UP000001744"/>
    </source>
</evidence>
<dbReference type="SMART" id="SM00220">
    <property type="entry name" value="S_TKc"/>
    <property type="match status" value="1"/>
</dbReference>
<dbReference type="GO" id="GO:0000165">
    <property type="term" value="P:MAPK cascade"/>
    <property type="evidence" value="ECO:0000318"/>
    <property type="project" value="GO_Central"/>
</dbReference>
<keyword evidence="7" id="KW-0723">Serine/threonine-protein kinase</keyword>
<dbReference type="RefSeq" id="XP_002172435.2">
    <property type="nucleotide sequence ID" value="XM_002172399.2"/>
</dbReference>
<dbReference type="GO" id="GO:0000935">
    <property type="term" value="C:division septum"/>
    <property type="evidence" value="ECO:0007669"/>
    <property type="project" value="EnsemblFungi"/>
</dbReference>
<comment type="similarity">
    <text evidence="5">Belongs to the protein kinase superfamily. STE Ser/Thr protein kinase family. MAP kinase kinase subfamily.</text>
</comment>
<dbReference type="GeneID" id="7047439"/>
<dbReference type="GO" id="GO:0030447">
    <property type="term" value="P:filamentous growth"/>
    <property type="evidence" value="ECO:0000318"/>
    <property type="project" value="GO_Central"/>
</dbReference>
<evidence type="ECO:0000259" key="9">
    <source>
        <dbReference type="PROSITE" id="PS50011"/>
    </source>
</evidence>
<dbReference type="GO" id="GO:0050850">
    <property type="term" value="P:positive regulation of calcium-mediated signaling"/>
    <property type="evidence" value="ECO:0007669"/>
    <property type="project" value="EnsemblFungi"/>
</dbReference>
<dbReference type="OrthoDB" id="10252354at2759"/>
<dbReference type="PANTHER" id="PTHR47448">
    <property type="entry name" value="DUAL SPECIFICITY MITOGEN-ACTIVATED PROTEIN KINASE KINASE DSOR1-LIKE PROTEIN"/>
    <property type="match status" value="1"/>
</dbReference>
<dbReference type="STRING" id="402676.B6JZZ2"/>
<dbReference type="Gene3D" id="1.10.510.10">
    <property type="entry name" value="Transferase(Phosphotransferase) domain 1"/>
    <property type="match status" value="1"/>
</dbReference>
<keyword evidence="1" id="KW-0808">Transferase</keyword>
<evidence type="ECO:0000256" key="7">
    <source>
        <dbReference type="RuleBase" id="RU000304"/>
    </source>
</evidence>
<keyword evidence="2 6" id="KW-0547">Nucleotide-binding</keyword>
<dbReference type="InterPro" id="IPR017441">
    <property type="entry name" value="Protein_kinase_ATP_BS"/>
</dbReference>
<keyword evidence="4 6" id="KW-0067">ATP-binding</keyword>
<dbReference type="EMBL" id="KE651168">
    <property type="protein sequence ID" value="EEB06142.2"/>
    <property type="molecule type" value="Genomic_DNA"/>
</dbReference>
<feature type="region of interest" description="Disordered" evidence="8">
    <location>
        <begin position="1"/>
        <end position="21"/>
    </location>
</feature>
<sequence length="385" mass="42993">MTSSSPRSLKMGLPMLQIPNSPRLPRQQLKLDISCATSYEQTTNHSAFASEGIVEVTEPLFANSRDPYSRKENTYVEQFVPPESLEGLDDTDWQNIQRQGGILHLNKLGEGAGGFVRRCKLRNSNLVFALKTIPVASNQQVQKQLLRELRINRSCNSEFIARYYGAFLDDSSGQVNFVMEYCGAGSLDAIYKRIRSRGGRTGERPLGKIAVGVMNGLCYLHEQKIVHRDIKPSNILLTSDGHVKLCDFGVSGELVDSLAGTFTGTSYYMAPERISGESYTISSDIWSLGLTLLEVASNRFPFPPEGEPPLMPIELLSYIINMPPPTLPEEAGIQWSQAFRHFLQVCLIKDKTKRPGPHKMMLHPWIKGSAACNVDMSLFIEEVYN</sequence>
<evidence type="ECO:0000256" key="5">
    <source>
        <dbReference type="ARBA" id="ARBA00038035"/>
    </source>
</evidence>
<dbReference type="AlphaFoldDB" id="B6JZZ2"/>
<protein>
    <submittedName>
        <fullName evidence="10">STE/STE7 protein kinase Pek1</fullName>
    </submittedName>
</protein>
<dbReference type="Gene3D" id="3.30.200.20">
    <property type="entry name" value="Phosphorylase Kinase, domain 1"/>
    <property type="match status" value="1"/>
</dbReference>
<feature type="binding site" evidence="6">
    <location>
        <position position="131"/>
    </location>
    <ligand>
        <name>ATP</name>
        <dbReference type="ChEBI" id="CHEBI:30616"/>
    </ligand>
</feature>
<dbReference type="FunFam" id="1.10.510.10:FF:000263">
    <property type="entry name" value="MAP kinase skh1/pek1"/>
    <property type="match status" value="1"/>
</dbReference>
<evidence type="ECO:0000256" key="4">
    <source>
        <dbReference type="ARBA" id="ARBA00022840"/>
    </source>
</evidence>
<dbReference type="PROSITE" id="PS00107">
    <property type="entry name" value="PROTEIN_KINASE_ATP"/>
    <property type="match status" value="1"/>
</dbReference>
<dbReference type="GO" id="GO:0000196">
    <property type="term" value="P:cell integrity MAPK cascade"/>
    <property type="evidence" value="ECO:0007669"/>
    <property type="project" value="EnsemblFungi"/>
</dbReference>
<dbReference type="VEuPathDB" id="FungiDB:SJAG_01181"/>
<dbReference type="JaponicusDB" id="SJAG_01181">
    <property type="gene designation" value="pek1"/>
</dbReference>
<keyword evidence="3 10" id="KW-0418">Kinase</keyword>
<dbReference type="InterPro" id="IPR008271">
    <property type="entry name" value="Ser/Thr_kinase_AS"/>
</dbReference>
<dbReference type="GO" id="GO:0005737">
    <property type="term" value="C:cytoplasm"/>
    <property type="evidence" value="ECO:0007669"/>
    <property type="project" value="EnsemblFungi"/>
</dbReference>
<keyword evidence="12" id="KW-1185">Reference proteome</keyword>
<dbReference type="GO" id="GO:0004674">
    <property type="term" value="F:protein serine/threonine kinase activity"/>
    <property type="evidence" value="ECO:0007669"/>
    <property type="project" value="UniProtKB-KW"/>
</dbReference>
<evidence type="ECO:0000256" key="3">
    <source>
        <dbReference type="ARBA" id="ARBA00022777"/>
    </source>
</evidence>
<dbReference type="PROSITE" id="PS00108">
    <property type="entry name" value="PROTEIN_KINASE_ST"/>
    <property type="match status" value="1"/>
</dbReference>
<dbReference type="eggNOG" id="KOG0581">
    <property type="taxonomic scope" value="Eukaryota"/>
</dbReference>
<evidence type="ECO:0000256" key="6">
    <source>
        <dbReference type="PROSITE-ProRule" id="PRU10141"/>
    </source>
</evidence>
<dbReference type="PANTHER" id="PTHR47448:SF5">
    <property type="entry name" value="MITOGEN-ACTIVATED PROTEIN KINASE KINAE MKK2"/>
    <property type="match status" value="1"/>
</dbReference>
<organism evidence="10 12">
    <name type="scientific">Schizosaccharomyces japonicus (strain yFS275 / FY16936)</name>
    <name type="common">Fission yeast</name>
    <dbReference type="NCBI Taxonomy" id="402676"/>
    <lineage>
        <taxon>Eukaryota</taxon>
        <taxon>Fungi</taxon>
        <taxon>Dikarya</taxon>
        <taxon>Ascomycota</taxon>
        <taxon>Taphrinomycotina</taxon>
        <taxon>Schizosaccharomycetes</taxon>
        <taxon>Schizosaccharomycetales</taxon>
        <taxon>Schizosaccharomycetaceae</taxon>
        <taxon>Schizosaccharomyces</taxon>
    </lineage>
</organism>
<dbReference type="PROSITE" id="PS50011">
    <property type="entry name" value="PROTEIN_KINASE_DOM"/>
    <property type="match status" value="1"/>
</dbReference>
<dbReference type="OMA" id="VGTMYFM"/>
<name>B6JZZ2_SCHJY</name>
<dbReference type="InterPro" id="IPR000719">
    <property type="entry name" value="Prot_kinase_dom"/>
</dbReference>
<reference evidence="10 12" key="1">
    <citation type="journal article" date="2011" name="Science">
        <title>Comparative functional genomics of the fission yeasts.</title>
        <authorList>
            <person name="Rhind N."/>
            <person name="Chen Z."/>
            <person name="Yassour M."/>
            <person name="Thompson D.A."/>
            <person name="Haas B.J."/>
            <person name="Habib N."/>
            <person name="Wapinski I."/>
            <person name="Roy S."/>
            <person name="Lin M.F."/>
            <person name="Heiman D.I."/>
            <person name="Young S.K."/>
            <person name="Furuya K."/>
            <person name="Guo Y."/>
            <person name="Pidoux A."/>
            <person name="Chen H.M."/>
            <person name="Robbertse B."/>
            <person name="Goldberg J.M."/>
            <person name="Aoki K."/>
            <person name="Bayne E.H."/>
            <person name="Berlin A.M."/>
            <person name="Desjardins C.A."/>
            <person name="Dobbs E."/>
            <person name="Dukaj L."/>
            <person name="Fan L."/>
            <person name="FitzGerald M.G."/>
            <person name="French C."/>
            <person name="Gujja S."/>
            <person name="Hansen K."/>
            <person name="Keifenheim D."/>
            <person name="Levin J.Z."/>
            <person name="Mosher R.A."/>
            <person name="Mueller C.A."/>
            <person name="Pfiffner J."/>
            <person name="Priest M."/>
            <person name="Russ C."/>
            <person name="Smialowska A."/>
            <person name="Swoboda P."/>
            <person name="Sykes S.M."/>
            <person name="Vaughn M."/>
            <person name="Vengrova S."/>
            <person name="Yoder R."/>
            <person name="Zeng Q."/>
            <person name="Allshire R."/>
            <person name="Baulcombe D."/>
            <person name="Birren B.W."/>
            <person name="Brown W."/>
            <person name="Ekwall K."/>
            <person name="Kellis M."/>
            <person name="Leatherwood J."/>
            <person name="Levin H."/>
            <person name="Margalit H."/>
            <person name="Martienssen R."/>
            <person name="Nieduszynski C.A."/>
            <person name="Spatafora J.W."/>
            <person name="Friedman N."/>
            <person name="Dalgaard J.Z."/>
            <person name="Baumann P."/>
            <person name="Niki H."/>
            <person name="Regev A."/>
            <person name="Nusbaum C."/>
        </authorList>
    </citation>
    <scope>NUCLEOTIDE SEQUENCE [LARGE SCALE GENOMIC DNA]</scope>
    <source>
        <strain evidence="12">yFS275 / FY16936</strain>
    </source>
</reference>
<dbReference type="InterPro" id="IPR011009">
    <property type="entry name" value="Kinase-like_dom_sf"/>
</dbReference>
<dbReference type="GO" id="GO:0004708">
    <property type="term" value="F:MAP kinase kinase activity"/>
    <property type="evidence" value="ECO:0000318"/>
    <property type="project" value="GO_Central"/>
</dbReference>
<evidence type="ECO:0000256" key="1">
    <source>
        <dbReference type="ARBA" id="ARBA00022679"/>
    </source>
</evidence>
<gene>
    <name evidence="11" type="primary">pek1</name>
    <name evidence="10" type="ORF">SJAG_01181</name>
</gene>
<proteinExistence type="inferred from homology"/>
<evidence type="ECO:0000256" key="8">
    <source>
        <dbReference type="SAM" id="MobiDB-lite"/>
    </source>
</evidence>
<dbReference type="GO" id="GO:0005524">
    <property type="term" value="F:ATP binding"/>
    <property type="evidence" value="ECO:0007669"/>
    <property type="project" value="UniProtKB-UniRule"/>
</dbReference>
<dbReference type="Pfam" id="PF00069">
    <property type="entry name" value="Pkinase"/>
    <property type="match status" value="1"/>
</dbReference>
<evidence type="ECO:0000313" key="10">
    <source>
        <dbReference type="EMBL" id="EEB06142.2"/>
    </source>
</evidence>
<evidence type="ECO:0000256" key="2">
    <source>
        <dbReference type="ARBA" id="ARBA00022741"/>
    </source>
</evidence>
<dbReference type="Proteomes" id="UP000001744">
    <property type="component" value="Unassembled WGS sequence"/>
</dbReference>
<dbReference type="InterPro" id="IPR050915">
    <property type="entry name" value="MAP_kinase_kinase"/>
</dbReference>
<evidence type="ECO:0000313" key="11">
    <source>
        <dbReference type="JaponicusDB" id="SJAG_01181"/>
    </source>
</evidence>
<accession>B6JZZ2</accession>
<dbReference type="SUPFAM" id="SSF56112">
    <property type="entry name" value="Protein kinase-like (PK-like)"/>
    <property type="match status" value="1"/>
</dbReference>
<feature type="domain" description="Protein kinase" evidence="9">
    <location>
        <begin position="102"/>
        <end position="366"/>
    </location>
</feature>
<dbReference type="HOGENOM" id="CLU_000288_63_23_1"/>